<dbReference type="InterPro" id="IPR025738">
    <property type="entry name" value="BatD"/>
</dbReference>
<dbReference type="PANTHER" id="PTHR40940:SF2">
    <property type="entry name" value="BATD"/>
    <property type="match status" value="1"/>
</dbReference>
<feature type="region of interest" description="Disordered" evidence="1">
    <location>
        <begin position="125"/>
        <end position="146"/>
    </location>
</feature>
<name>A0A3B0U197_9ZZZZ</name>
<evidence type="ECO:0000256" key="2">
    <source>
        <dbReference type="SAM" id="Phobius"/>
    </source>
</evidence>
<gene>
    <name evidence="3" type="ORF">MNBD_BACTEROID01-2889</name>
</gene>
<dbReference type="AlphaFoldDB" id="A0A3B0U197"/>
<evidence type="ECO:0000313" key="3">
    <source>
        <dbReference type="EMBL" id="VAW24791.1"/>
    </source>
</evidence>
<feature type="transmembrane region" description="Helical" evidence="2">
    <location>
        <begin position="451"/>
        <end position="477"/>
    </location>
</feature>
<dbReference type="PANTHER" id="PTHR40940">
    <property type="entry name" value="PROTEIN BATD-RELATED"/>
    <property type="match status" value="1"/>
</dbReference>
<keyword evidence="2" id="KW-1133">Transmembrane helix</keyword>
<organism evidence="3">
    <name type="scientific">hydrothermal vent metagenome</name>
    <dbReference type="NCBI Taxonomy" id="652676"/>
    <lineage>
        <taxon>unclassified sequences</taxon>
        <taxon>metagenomes</taxon>
        <taxon>ecological metagenomes</taxon>
    </lineage>
</organism>
<evidence type="ECO:0000256" key="1">
    <source>
        <dbReference type="SAM" id="MobiDB-lite"/>
    </source>
</evidence>
<sequence length="605" mass="68711">MIKQILTYLFILFTVAAHADDVRFTMSAPNAVSIGDQFRLTYSINKKGSNLQLPDLSNFDLLMGPSTSTSTSMQSINGRTTINTSYSYTYILRAKSEGTFEIRPASIKVGGKVYLSNPLKIQVVKGTPKQQQQQQQQPTGNNQAAPAAIGKDDMFVRIALSKRNVYKGEQIIAVVKLYIQPNRPLSGFDEVNLPSYEGFYTQDIEIPQQINLQREVYNNKIYQVGVLKKTILFPQQSGKITIQPFSITCLVRQRVRHRSFFDDFFDNYRTLKVKVTSRPVSINVKNLPPAPANFYGAVGNFNIKAAISEEDITTNDAVTLKITINGTGNLRLIRNPELKLPPDFEVYDPKSTDNVRSTENGMSGSKTIEYLFQPRFEGDYTIPSVKFAYFNPSSRQYVTLATKEFNLHVKKGSDELSATVVSSLRKQDVQLIGQDIRFIKQDNTSLHKKGYTFFGTIGFYLIYWGSSLVFLLLFLIYRKKAKENANIALMRNKKANRIAKKQLRIAYGFMKNNQNEEFYDSILKAFWGYLSDKLGIAIAELNRESVVNTLQSRKIAQELIDEFVKIIEQCEFARFAPSGGSEARHELYKQAESVMSRMEKQIKLK</sequence>
<accession>A0A3B0U197</accession>
<protein>
    <submittedName>
        <fullName evidence="3">BatD</fullName>
    </submittedName>
</protein>
<keyword evidence="2" id="KW-0472">Membrane</keyword>
<reference evidence="3" key="1">
    <citation type="submission" date="2018-06" db="EMBL/GenBank/DDBJ databases">
        <authorList>
            <person name="Zhirakovskaya E."/>
        </authorList>
    </citation>
    <scope>NUCLEOTIDE SEQUENCE</scope>
</reference>
<dbReference type="Pfam" id="PF13584">
    <property type="entry name" value="BatD"/>
    <property type="match status" value="2"/>
</dbReference>
<dbReference type="EMBL" id="UOEP01000225">
    <property type="protein sequence ID" value="VAW24791.1"/>
    <property type="molecule type" value="Genomic_DNA"/>
</dbReference>
<keyword evidence="2" id="KW-0812">Transmembrane</keyword>
<feature type="compositionally biased region" description="Low complexity" evidence="1">
    <location>
        <begin position="125"/>
        <end position="143"/>
    </location>
</feature>
<proteinExistence type="predicted"/>